<protein>
    <submittedName>
        <fullName evidence="2">Uncharacterized protein</fullName>
    </submittedName>
</protein>
<dbReference type="Proteomes" id="UP000008070">
    <property type="component" value="Chromosome"/>
</dbReference>
<name>C7CEU1_METED</name>
<evidence type="ECO:0000256" key="1">
    <source>
        <dbReference type="SAM" id="MobiDB-lite"/>
    </source>
</evidence>
<evidence type="ECO:0000313" key="2">
    <source>
        <dbReference type="EMBL" id="CAX22833.1"/>
    </source>
</evidence>
<feature type="compositionally biased region" description="Basic residues" evidence="1">
    <location>
        <begin position="32"/>
        <end position="44"/>
    </location>
</feature>
<organism evidence="2 3">
    <name type="scientific">Methylorubrum extorquens (strain DSM 6343 / CIP 106787 / DM4)</name>
    <name type="common">Methylobacterium extorquens</name>
    <dbReference type="NCBI Taxonomy" id="661410"/>
    <lineage>
        <taxon>Bacteria</taxon>
        <taxon>Pseudomonadati</taxon>
        <taxon>Pseudomonadota</taxon>
        <taxon>Alphaproteobacteria</taxon>
        <taxon>Hyphomicrobiales</taxon>
        <taxon>Methylobacteriaceae</taxon>
        <taxon>Methylorubrum</taxon>
    </lineage>
</organism>
<accession>C7CEU1</accession>
<feature type="region of interest" description="Disordered" evidence="1">
    <location>
        <begin position="20"/>
        <end position="96"/>
    </location>
</feature>
<gene>
    <name evidence="2" type="ORF">METD_I1220</name>
</gene>
<feature type="compositionally biased region" description="Basic and acidic residues" evidence="1">
    <location>
        <begin position="22"/>
        <end position="31"/>
    </location>
</feature>
<dbReference type="KEGG" id="mdi:METDI1220"/>
<dbReference type="EMBL" id="FP103042">
    <property type="protein sequence ID" value="CAX22833.1"/>
    <property type="molecule type" value="Genomic_DNA"/>
</dbReference>
<sequence>MQSDLYQVAGTLQGNRLTLYVDRSEDNERRGAKSRRPHAARPSRSRSSDGAMPRRAEARPKPAGSRHCSSPWDGTGSPVSLPFGWRGRPTCCRSSS</sequence>
<dbReference type="HOGENOM" id="CLU_2356489_0_0_5"/>
<evidence type="ECO:0000313" key="3">
    <source>
        <dbReference type="Proteomes" id="UP000008070"/>
    </source>
</evidence>
<dbReference type="AlphaFoldDB" id="C7CEU1"/>
<reference evidence="3" key="1">
    <citation type="journal article" date="2009" name="PLoS ONE">
        <title>Methylobacterium genome sequences: a reference blueprint to investigate microbial metabolism of C1 compounds from natural and industrial sources.</title>
        <authorList>
            <person name="Vuilleumier S."/>
            <person name="Chistoserdova L."/>
            <person name="Lee M.-C."/>
            <person name="Bringel F."/>
            <person name="Lajus A."/>
            <person name="Zhou Y."/>
            <person name="Gourion B."/>
            <person name="Barbe V."/>
            <person name="Chang J."/>
            <person name="Cruveiller S."/>
            <person name="Dossat C."/>
            <person name="Gillett W."/>
            <person name="Gruffaz C."/>
            <person name="Haugen E."/>
            <person name="Hourcade E."/>
            <person name="Levy R."/>
            <person name="Mangenot S."/>
            <person name="Muller E."/>
            <person name="Nadalig T."/>
            <person name="Pagni M."/>
            <person name="Penny C."/>
            <person name="Peyraud R."/>
            <person name="Robinson D.G."/>
            <person name="Roche D."/>
            <person name="Rouy Z."/>
            <person name="Saenampechek C."/>
            <person name="Salvignol G."/>
            <person name="Vallenet D."/>
            <person name="Wu Z."/>
            <person name="Marx C.J."/>
            <person name="Vorholt J.A."/>
            <person name="Olson M.V."/>
            <person name="Kaul R."/>
            <person name="Weissenbach J."/>
            <person name="Medigue C."/>
            <person name="Lidstrom M.E."/>
        </authorList>
    </citation>
    <scope>NUCLEOTIDE SEQUENCE [LARGE SCALE GENOMIC DNA]</scope>
    <source>
        <strain evidence="3">DSM 6343 / CIP 106787 / DM4</strain>
    </source>
</reference>
<proteinExistence type="predicted"/>